<keyword evidence="1" id="KW-0472">Membrane</keyword>
<gene>
    <name evidence="2" type="ORF">ET464_08000</name>
</gene>
<keyword evidence="1" id="KW-1133">Transmembrane helix</keyword>
<dbReference type="Proteomes" id="UP000293568">
    <property type="component" value="Chromosome"/>
</dbReference>
<dbReference type="KEGG" id="pprt:ET464_08000"/>
<name>A0A4P6F045_9BACL</name>
<dbReference type="RefSeq" id="WP_129439858.1">
    <property type="nucleotide sequence ID" value="NZ_CP035492.1"/>
</dbReference>
<feature type="transmembrane region" description="Helical" evidence="1">
    <location>
        <begin position="386"/>
        <end position="407"/>
    </location>
</feature>
<keyword evidence="3" id="KW-1185">Reference proteome</keyword>
<sequence length="507" mass="59013">MNELLTFLQVVLKPNISSPTENDDVQVYKLTGRLSRMHYNLFFTELEHLFLHCAEASALRITISHDFGNDSINTAQEARAYDRSSLGDDTYFEFVLRKVDLLTNTQHTYLFLLEDSLLSFLNVPFEKFEEDIKINCKKVVTFLIADQEYCYENRFFKFIGIKQTGLAALPTNVATESPSQHEIIDSRHHLVNWEDGPKYLTPNHFYFSSLYDEKPLEIALRKRLFLLCLSYLSNYINNQGIATLKGFRTVQINSSVFIVSKDHIGALYEIFKWTYDERVHDKIEIVRNLVSIQLGSDVNSNALLFLQNASDIFSAVKSNYNLLIKDNVGLFFQERGKAETYITDISNQVTKGITDLIDFSSKQLLAFFAAIVGSFAAYTANDNQTIVFIAILLFAFYLLLSSGYYMIYTVRIFKGWESDYEHRKKNWQSIFTSEEINKITSNDELFGQRKKLFYKNWRMSLFINLFLLLLSLVSLVYLTNIVDYFFHHNKKLEEIWKLLKELFTSSK</sequence>
<keyword evidence="1" id="KW-0812">Transmembrane</keyword>
<evidence type="ECO:0000313" key="2">
    <source>
        <dbReference type="EMBL" id="QAY66357.1"/>
    </source>
</evidence>
<accession>A0A4P6F045</accession>
<reference evidence="2 3" key="1">
    <citation type="submission" date="2019-01" db="EMBL/GenBank/DDBJ databases">
        <title>Genome sequencing of strain FW100M-2.</title>
        <authorList>
            <person name="Heo J."/>
            <person name="Kim S.-J."/>
            <person name="Kim J.-S."/>
            <person name="Hong S.-B."/>
            <person name="Kwon S.-W."/>
        </authorList>
    </citation>
    <scope>NUCLEOTIDE SEQUENCE [LARGE SCALE GENOMIC DNA]</scope>
    <source>
        <strain evidence="2 3">FW100M-2</strain>
    </source>
</reference>
<evidence type="ECO:0000256" key="1">
    <source>
        <dbReference type="SAM" id="Phobius"/>
    </source>
</evidence>
<evidence type="ECO:0000313" key="3">
    <source>
        <dbReference type="Proteomes" id="UP000293568"/>
    </source>
</evidence>
<proteinExistence type="predicted"/>
<dbReference type="EMBL" id="CP035492">
    <property type="protein sequence ID" value="QAY66357.1"/>
    <property type="molecule type" value="Genomic_DNA"/>
</dbReference>
<organism evidence="2 3">
    <name type="scientific">Paenibacillus protaetiae</name>
    <dbReference type="NCBI Taxonomy" id="2509456"/>
    <lineage>
        <taxon>Bacteria</taxon>
        <taxon>Bacillati</taxon>
        <taxon>Bacillota</taxon>
        <taxon>Bacilli</taxon>
        <taxon>Bacillales</taxon>
        <taxon>Paenibacillaceae</taxon>
        <taxon>Paenibacillus</taxon>
    </lineage>
</organism>
<dbReference type="AlphaFoldDB" id="A0A4P6F045"/>
<feature type="transmembrane region" description="Helical" evidence="1">
    <location>
        <begin position="459"/>
        <end position="478"/>
    </location>
</feature>
<protein>
    <submittedName>
        <fullName evidence="2">Uncharacterized protein</fullName>
    </submittedName>
</protein>